<dbReference type="OrthoDB" id="411372at2759"/>
<proteinExistence type="predicted"/>
<accession>A0A8H5AQ83</accession>
<dbReference type="EMBL" id="JAACJK010000247">
    <property type="protein sequence ID" value="KAF5309093.1"/>
    <property type="molecule type" value="Genomic_DNA"/>
</dbReference>
<feature type="transmembrane region" description="Helical" evidence="3">
    <location>
        <begin position="25"/>
        <end position="46"/>
    </location>
</feature>
<keyword evidence="3" id="KW-0812">Transmembrane</keyword>
<feature type="region of interest" description="Disordered" evidence="2">
    <location>
        <begin position="820"/>
        <end position="842"/>
    </location>
</feature>
<keyword evidence="3" id="KW-1133">Transmembrane helix</keyword>
<dbReference type="SMART" id="SM00356">
    <property type="entry name" value="ZnF_C3H1"/>
    <property type="match status" value="1"/>
</dbReference>
<keyword evidence="3" id="KW-0472">Membrane</keyword>
<dbReference type="GO" id="GO:0008270">
    <property type="term" value="F:zinc ion binding"/>
    <property type="evidence" value="ECO:0007669"/>
    <property type="project" value="UniProtKB-KW"/>
</dbReference>
<feature type="compositionally biased region" description="Basic and acidic residues" evidence="2">
    <location>
        <begin position="371"/>
        <end position="394"/>
    </location>
</feature>
<keyword evidence="1" id="KW-0862">Zinc</keyword>
<dbReference type="InterPro" id="IPR000571">
    <property type="entry name" value="Znf_CCCH"/>
</dbReference>
<feature type="zinc finger region" description="C3H1-type" evidence="1">
    <location>
        <begin position="407"/>
        <end position="434"/>
    </location>
</feature>
<keyword evidence="1" id="KW-0863">Zinc-finger</keyword>
<dbReference type="Proteomes" id="UP000541558">
    <property type="component" value="Unassembled WGS sequence"/>
</dbReference>
<gene>
    <name evidence="5" type="ORF">D9611_014960</name>
</gene>
<feature type="compositionally biased region" description="Basic and acidic residues" evidence="2">
    <location>
        <begin position="311"/>
        <end position="321"/>
    </location>
</feature>
<feature type="region of interest" description="Disordered" evidence="2">
    <location>
        <begin position="311"/>
        <end position="338"/>
    </location>
</feature>
<evidence type="ECO:0000259" key="4">
    <source>
        <dbReference type="PROSITE" id="PS50103"/>
    </source>
</evidence>
<evidence type="ECO:0000313" key="6">
    <source>
        <dbReference type="Proteomes" id="UP000541558"/>
    </source>
</evidence>
<feature type="compositionally biased region" description="Low complexity" evidence="2">
    <location>
        <begin position="449"/>
        <end position="458"/>
    </location>
</feature>
<evidence type="ECO:0000256" key="1">
    <source>
        <dbReference type="PROSITE-ProRule" id="PRU00723"/>
    </source>
</evidence>
<protein>
    <recommendedName>
        <fullName evidence="4">C3H1-type domain-containing protein</fullName>
    </recommendedName>
</protein>
<dbReference type="PROSITE" id="PS50103">
    <property type="entry name" value="ZF_C3H1"/>
    <property type="match status" value="1"/>
</dbReference>
<evidence type="ECO:0000313" key="5">
    <source>
        <dbReference type="EMBL" id="KAF5309093.1"/>
    </source>
</evidence>
<comment type="caution">
    <text evidence="5">The sequence shown here is derived from an EMBL/GenBank/DDBJ whole genome shotgun (WGS) entry which is preliminary data.</text>
</comment>
<feature type="region of interest" description="Disordered" evidence="2">
    <location>
        <begin position="1094"/>
        <end position="1171"/>
    </location>
</feature>
<feature type="compositionally biased region" description="Polar residues" evidence="2">
    <location>
        <begin position="495"/>
        <end position="505"/>
    </location>
</feature>
<organism evidence="5 6">
    <name type="scientific">Ephemerocybe angulata</name>
    <dbReference type="NCBI Taxonomy" id="980116"/>
    <lineage>
        <taxon>Eukaryota</taxon>
        <taxon>Fungi</taxon>
        <taxon>Dikarya</taxon>
        <taxon>Basidiomycota</taxon>
        <taxon>Agaricomycotina</taxon>
        <taxon>Agaricomycetes</taxon>
        <taxon>Agaricomycetidae</taxon>
        <taxon>Agaricales</taxon>
        <taxon>Agaricineae</taxon>
        <taxon>Psathyrellaceae</taxon>
        <taxon>Ephemerocybe</taxon>
    </lineage>
</organism>
<feature type="region of interest" description="Disordered" evidence="2">
    <location>
        <begin position="427"/>
        <end position="650"/>
    </location>
</feature>
<feature type="region of interest" description="Disordered" evidence="2">
    <location>
        <begin position="1002"/>
        <end position="1038"/>
    </location>
</feature>
<feature type="compositionally biased region" description="Basic and acidic residues" evidence="2">
    <location>
        <begin position="459"/>
        <end position="483"/>
    </location>
</feature>
<evidence type="ECO:0000256" key="3">
    <source>
        <dbReference type="SAM" id="Phobius"/>
    </source>
</evidence>
<reference evidence="5 6" key="1">
    <citation type="journal article" date="2020" name="ISME J.">
        <title>Uncovering the hidden diversity of litter-decomposition mechanisms in mushroom-forming fungi.</title>
        <authorList>
            <person name="Floudas D."/>
            <person name="Bentzer J."/>
            <person name="Ahren D."/>
            <person name="Johansson T."/>
            <person name="Persson P."/>
            <person name="Tunlid A."/>
        </authorList>
    </citation>
    <scope>NUCLEOTIDE SEQUENCE [LARGE SCALE GENOMIC DNA]</scope>
    <source>
        <strain evidence="5 6">CBS 175.51</strain>
    </source>
</reference>
<name>A0A8H5AQ83_9AGAR</name>
<feature type="compositionally biased region" description="Basic and acidic residues" evidence="2">
    <location>
        <begin position="553"/>
        <end position="567"/>
    </location>
</feature>
<feature type="compositionally biased region" description="Polar residues" evidence="2">
    <location>
        <begin position="1018"/>
        <end position="1037"/>
    </location>
</feature>
<dbReference type="AlphaFoldDB" id="A0A8H5AQ83"/>
<feature type="compositionally biased region" description="Low complexity" evidence="2">
    <location>
        <begin position="1126"/>
        <end position="1138"/>
    </location>
</feature>
<keyword evidence="6" id="KW-1185">Reference proteome</keyword>
<feature type="compositionally biased region" description="Acidic residues" evidence="2">
    <location>
        <begin position="1162"/>
        <end position="1171"/>
    </location>
</feature>
<feature type="compositionally biased region" description="Polar residues" evidence="2">
    <location>
        <begin position="624"/>
        <end position="650"/>
    </location>
</feature>
<keyword evidence="1" id="KW-0479">Metal-binding</keyword>
<sequence>MYKRAGCTTRLADSLVVGSAGLDDVAWPFVVVVVVIGALGFLDASIRWTDLRIRSRRSPELKIRGPTTYPRLYFEREEVLFTSRRLLYDYLKPAQSYTKATDLHDRGSRCQASHHEHMLWIDLPIHDHTLLLEVSVLNACTHDETHLCQPSAALPNAPLIVESTSSSSRLNAGQCSTAPRSFPHGSLFVGSGPITDALPFSYAPLAKIRCCDESGEAGMCARRSRRGPLTIRRNAPLLSIERLGDLSTSLIDSAPREDLAPSNAHPHSACLRADVVWWGRTVPRARKEVWRGVEFREQRGGIEMDAVERASRKAWMRERRGSVGTPSSESRAKHDVPCSDYRSDSLAVSNIGPIYQVQTLFLYIDKHIDETPTADSHGEQRSDYDRSDRGDKKAQKAAAANSKSAKDLSHVPCKFFKVGGCTAGPSCPFSHTLPEPGQKEHCAWKNKKAAQQGAAAAGGHDRDGKERGGKGSKRDAGGADRGHGGRNALLGGGSTAPTCVLNSGGSASGRPPMGMALKASISPSAPAPPLNDTDFASFASLDEMDEMEGVSGDSREQQKSEKDDKEGNAASEESGTLPLSAPRNPSSAVQNDFGPIGSPPNARSPMAEQRSPTRLNATFYPGTSPRTTNLTSTSPAQNNGASSPFSAPGNQTSFYQPSSYGASLGLAGGVAASLGSGLAMMGGGRRAWGDPSSYDASGNGAYSRSGLSSSVTRVDEEYEYLSGVRNQRRMQRMDSAVVDEEMEDFIPGSLTDLLTPEERSRRMSRSNSGQPPVTGLTGLVNTLKGGDEQSSGSMMGHRHSRSVPAPSLLGDLKSIWADTSANPLPSSPRDAPHMTHRGTPSASGLSARFESLGLGNGGAIDEGGMSMSFGSPSSIGMLSPSNASAAFLPGFHQNYLGSKAKRDAQLAGQSGMGRGLRSVSGGNGLYDGRVNNSSIANNYLQPMSSAGLPASVNNASTFHTHIHGNTQTTYKAAPSPFDLTQSMNMIRSSNLSGHATAGIGRGMGGPADGVDDAISGPNVLSPSTRALQSHAPGQSLPQGLAAGLSRIHALPPSTLASPGTPGAASYLSGSPAAFSSNAHQVYGDWQAVSGSPLVQSTVAPGHGRGHGAPPGLPEPSGTPSKMSYSAAAAAARAANATPLAPPGITRNPGGYGGQQQQRSANDDDELFDMDG</sequence>
<evidence type="ECO:0000256" key="2">
    <source>
        <dbReference type="SAM" id="MobiDB-lite"/>
    </source>
</evidence>
<feature type="domain" description="C3H1-type" evidence="4">
    <location>
        <begin position="407"/>
        <end position="434"/>
    </location>
</feature>
<dbReference type="Gene3D" id="4.10.1000.10">
    <property type="entry name" value="Zinc finger, CCCH-type"/>
    <property type="match status" value="1"/>
</dbReference>
<feature type="region of interest" description="Disordered" evidence="2">
    <location>
        <begin position="371"/>
        <end position="404"/>
    </location>
</feature>